<dbReference type="AlphaFoldDB" id="A0A0R3JVU6"/>
<proteinExistence type="predicted"/>
<comment type="caution">
    <text evidence="1">The sequence shown here is derived from an EMBL/GenBank/DDBJ whole genome shotgun (WGS) entry which is preliminary data.</text>
</comment>
<evidence type="ECO:0000313" key="1">
    <source>
        <dbReference type="EMBL" id="KRQ87649.1"/>
    </source>
</evidence>
<name>A0A0R3JVU6_CALMK</name>
<evidence type="ECO:0000313" key="2">
    <source>
        <dbReference type="Proteomes" id="UP000052015"/>
    </source>
</evidence>
<reference evidence="1 2" key="1">
    <citation type="submission" date="2015-09" db="EMBL/GenBank/DDBJ databases">
        <title>Draft genome sequence of a Caloramator mitchellensis, a moderate thermophile from the Great Artesian Basin of Australia.</title>
        <authorList>
            <person name="Patel B.K."/>
        </authorList>
    </citation>
    <scope>NUCLEOTIDE SEQUENCE [LARGE SCALE GENOMIC DNA]</scope>
    <source>
        <strain evidence="1 2">VF08</strain>
    </source>
</reference>
<gene>
    <name evidence="1" type="ORF">ABG79_00450</name>
</gene>
<keyword evidence="2" id="KW-1185">Reference proteome</keyword>
<dbReference type="RefSeq" id="WP_057976691.1">
    <property type="nucleotide sequence ID" value="NZ_LKHP01000002.1"/>
</dbReference>
<dbReference type="EMBL" id="LKHP01000002">
    <property type="protein sequence ID" value="KRQ87649.1"/>
    <property type="molecule type" value="Genomic_DNA"/>
</dbReference>
<protein>
    <submittedName>
        <fullName evidence="1">Uncharacterized protein</fullName>
    </submittedName>
</protein>
<dbReference type="STRING" id="908809.ABG79_00450"/>
<dbReference type="Proteomes" id="UP000052015">
    <property type="component" value="Unassembled WGS sequence"/>
</dbReference>
<sequence>MNNYMPMCPYANQMMPNMPMMPMQHMMPMHYITPMHQMIPMVPMLMEMDDEDDDDDRSPERITVEEILEKIEKNEPQVFAIMRSFGMPMPIARRLVRRIIRLTLRYSR</sequence>
<accession>A0A0R3JVU6</accession>
<dbReference type="OrthoDB" id="1909918at2"/>
<organism evidence="1 2">
    <name type="scientific">Caloramator mitchellensis</name>
    <dbReference type="NCBI Taxonomy" id="908809"/>
    <lineage>
        <taxon>Bacteria</taxon>
        <taxon>Bacillati</taxon>
        <taxon>Bacillota</taxon>
        <taxon>Clostridia</taxon>
        <taxon>Eubacteriales</taxon>
        <taxon>Clostridiaceae</taxon>
        <taxon>Caloramator</taxon>
    </lineage>
</organism>